<reference evidence="16 17" key="1">
    <citation type="submission" date="2018-04" db="EMBL/GenBank/DDBJ databases">
        <title>The genome of golden apple snail Pomacea canaliculata provides insight into stress tolerance and invasive adaptation.</title>
        <authorList>
            <person name="Liu C."/>
            <person name="Liu B."/>
            <person name="Ren Y."/>
            <person name="Zhang Y."/>
            <person name="Wang H."/>
            <person name="Li S."/>
            <person name="Jiang F."/>
            <person name="Yin L."/>
            <person name="Zhang G."/>
            <person name="Qian W."/>
            <person name="Fan W."/>
        </authorList>
    </citation>
    <scope>NUCLEOTIDE SEQUENCE [LARGE SCALE GENOMIC DNA]</scope>
    <source>
        <strain evidence="16">SZHN2017</strain>
        <tissue evidence="16">Muscle</tissue>
    </source>
</reference>
<feature type="active site" evidence="12">
    <location>
        <position position="538"/>
    </location>
</feature>
<dbReference type="Gene3D" id="3.30.428.10">
    <property type="entry name" value="HIT-like"/>
    <property type="match status" value="1"/>
</dbReference>
<evidence type="ECO:0000313" key="16">
    <source>
        <dbReference type="EMBL" id="PVD37106.1"/>
    </source>
</evidence>
<feature type="compositionally biased region" description="Basic and acidic residues" evidence="14">
    <location>
        <begin position="712"/>
        <end position="722"/>
    </location>
</feature>
<dbReference type="SUPFAM" id="SSF102860">
    <property type="entry name" value="mRNA decapping enzyme DcpS N-terminal domain"/>
    <property type="match status" value="1"/>
</dbReference>
<dbReference type="SUPFAM" id="SSF54197">
    <property type="entry name" value="HIT-like"/>
    <property type="match status" value="1"/>
</dbReference>
<name>A0A2T7PUK3_POMCA</name>
<dbReference type="InterPro" id="IPR033126">
    <property type="entry name" value="Glyco_hydro_9_Asp/Glu_AS"/>
</dbReference>
<comment type="similarity">
    <text evidence="3 12 13">Belongs to the glycosyl hydrolase 9 (cellulase E) family.</text>
</comment>
<dbReference type="InterPro" id="IPR011145">
    <property type="entry name" value="Scavenger_mRNA_decap_enz_N"/>
</dbReference>
<feature type="active site" evidence="12">
    <location>
        <position position="529"/>
    </location>
</feature>
<keyword evidence="10 12" id="KW-0624">Polysaccharide degradation</keyword>
<keyword evidence="8 12" id="KW-0119">Carbohydrate metabolism</keyword>
<dbReference type="InterPro" id="IPR012341">
    <property type="entry name" value="6hp_glycosidase-like_sf"/>
</dbReference>
<feature type="region of interest" description="Disordered" evidence="14">
    <location>
        <begin position="616"/>
        <end position="667"/>
    </location>
</feature>
<feature type="compositionally biased region" description="Polar residues" evidence="14">
    <location>
        <begin position="575"/>
        <end position="588"/>
    </location>
</feature>
<dbReference type="EMBL" id="PZQS01000002">
    <property type="protein sequence ID" value="PVD37106.1"/>
    <property type="molecule type" value="Genomic_DNA"/>
</dbReference>
<evidence type="ECO:0000256" key="6">
    <source>
        <dbReference type="ARBA" id="ARBA00023001"/>
    </source>
</evidence>
<feature type="compositionally biased region" description="Polar residues" evidence="14">
    <location>
        <begin position="872"/>
        <end position="891"/>
    </location>
</feature>
<evidence type="ECO:0000256" key="2">
    <source>
        <dbReference type="ARBA" id="ARBA00004123"/>
    </source>
</evidence>
<feature type="compositionally biased region" description="Basic and acidic residues" evidence="14">
    <location>
        <begin position="633"/>
        <end position="649"/>
    </location>
</feature>
<dbReference type="OrthoDB" id="10257085at2759"/>
<feature type="region of interest" description="Disordered" evidence="14">
    <location>
        <begin position="575"/>
        <end position="597"/>
    </location>
</feature>
<dbReference type="InterPro" id="IPR008928">
    <property type="entry name" value="6-hairpin_glycosidase_sf"/>
</dbReference>
<comment type="similarity">
    <text evidence="4">Belongs to the HIT family.</text>
</comment>
<comment type="subcellular location">
    <subcellularLocation>
        <location evidence="2">Nucleus</location>
    </subcellularLocation>
</comment>
<evidence type="ECO:0000256" key="8">
    <source>
        <dbReference type="ARBA" id="ARBA00023277"/>
    </source>
</evidence>
<feature type="compositionally biased region" description="Polar residues" evidence="14">
    <location>
        <begin position="918"/>
        <end position="939"/>
    </location>
</feature>
<evidence type="ECO:0000256" key="12">
    <source>
        <dbReference type="PROSITE-ProRule" id="PRU10060"/>
    </source>
</evidence>
<dbReference type="PANTHER" id="PTHR22298">
    <property type="entry name" value="ENDO-1,4-BETA-GLUCANASE"/>
    <property type="match status" value="1"/>
</dbReference>
<dbReference type="PROSITE" id="PS00698">
    <property type="entry name" value="GH9_3"/>
    <property type="match status" value="1"/>
</dbReference>
<dbReference type="Gene3D" id="3.30.200.40">
    <property type="entry name" value="Scavenger mRNA decapping enzyme, N-terminal domain"/>
    <property type="match status" value="1"/>
</dbReference>
<dbReference type="GO" id="GO:0008810">
    <property type="term" value="F:cellulase activity"/>
    <property type="evidence" value="ECO:0007669"/>
    <property type="project" value="UniProtKB-EC"/>
</dbReference>
<evidence type="ECO:0000256" key="14">
    <source>
        <dbReference type="SAM" id="MobiDB-lite"/>
    </source>
</evidence>
<sequence length="1270" mass="144701">MVRLFQPVTLFLYLCTPPALTIFLVRPFLKGPMRVDVPRHNFWPWIPVATPLDANNDTQFFQTPDHNFWPFIPVNSTEQRNSTYFGLPDHNFWPFIPVAPPPKNKTRPAPPEPPVQTTPSPVLPKPKHGYNYAEVLSKSILFYEAQRSGWLPENRKLRWRGHSAISDKGEFGEDLSGGWYDAGDYVKFGFPMAGATSMLLFGLVEFRDAYEKAGLLPDMLDCVKWPLDYFIKAHPAKFVFYAQVADPYVDHSYWGRPEDMEMYRPAYKLTPDDPGSDIIGETAAAMAAGSIVFKSTDKKYSDLLLRHAQELFEFADHHRGLYSDSLPIVQEFYSSSGYDDELSWAAAWLYKATRNERYLVRAEETYHSTECWAVSWDAKDCLAAMLLFQLTKREKYRYDIERTMAAWMPGGSVPYTPEGLAFRSQWGPLRYTGSNMAAMALAAANAGIKPLEYRLWARQQVHYMLGDAGRSYVIGFGEDYPRRPHHASSSCYPQPADCSWSAFTSSDPNPITLYGALVGGPSMDDSFSDSRSDYYQNEVTCDYNAGFQSAVAGLMQLQIRENNLQTFPGLRSAAHETSVQSGHRNTSFGKIATDVEKRVQPGSTLQRLLNHHLMSDKLRNSYAQPRGRRPKILKRESVSRESRQGEKHLHPQRGYSPHQSQQQDPLHNESAKLELGSDHIRSGISTNQGDNFSDSESDWDTSVDIDPTGQSSRREQEEEPQPKSRHNINRKFEEAPVGMKRQQVNDRGDEVGEAQSNPGVFNAANANKMLAPNDRVSHGLHSSSPVPPYTSGFQEIIIDEDDKDVSSTYAVPDKTQKSSKYMPTPTQRFIHKPNADVELWEDSDAEQRTLQELHTNLRKEKTREMENEAARLQTQARENNMRTPVAPQSVSLFERWTRSQEDRQRQKEEQGPQRKKSISSPPENWSPDTGMNGSALTRALNTPPQPLFVSDAGSKRHIYFLNKGHVEYYDVDEEETDAVMPKVAERILREDARNKMVILHGNFEGDPSKDAVVILEKLPFVREKLQNTLRSKESKTETTLSNDIYSTHQVFSARIVPDSKATMIYPATNKHIDKYSEHPAFIVRETPELYATVTLPCLQASKFSTQWVSNILEKKSEADRIVFEDPDPETGFILLPDMKWNRTDLDSLYLVAIIHKHGIHSIRNLTAQQLPLLQNILDKGKAAIFDQFQVPASKLRIYFHYQPSYAHLHVHFTHVKFDAPGSDCLRAHLVEDVISNLQIDGDFYKKKLLMFVVREHEDLYKSYKAAGHFE</sequence>
<evidence type="ECO:0000259" key="15">
    <source>
        <dbReference type="Pfam" id="PF00759"/>
    </source>
</evidence>
<dbReference type="InterPro" id="IPR008594">
    <property type="entry name" value="DcpS/DCS2"/>
</dbReference>
<dbReference type="STRING" id="400727.A0A2T7PUK3"/>
<keyword evidence="5 12" id="KW-0378">Hydrolase</keyword>
<evidence type="ECO:0000313" key="17">
    <source>
        <dbReference type="Proteomes" id="UP000245119"/>
    </source>
</evidence>
<evidence type="ECO:0000256" key="11">
    <source>
        <dbReference type="ARBA" id="ARBA00048222"/>
    </source>
</evidence>
<dbReference type="GO" id="GO:0005634">
    <property type="term" value="C:nucleus"/>
    <property type="evidence" value="ECO:0007669"/>
    <property type="project" value="UniProtKB-SubCell"/>
</dbReference>
<keyword evidence="17" id="KW-1185">Reference proteome</keyword>
<dbReference type="AlphaFoldDB" id="A0A2T7PUK3"/>
<evidence type="ECO:0000256" key="13">
    <source>
        <dbReference type="RuleBase" id="RU361166"/>
    </source>
</evidence>
<feature type="domain" description="Glycoside hydrolase family 9" evidence="15">
    <location>
        <begin position="132"/>
        <end position="550"/>
    </location>
</feature>
<dbReference type="GO" id="GO:0030245">
    <property type="term" value="P:cellulose catabolic process"/>
    <property type="evidence" value="ECO:0007669"/>
    <property type="project" value="UniProtKB-KW"/>
</dbReference>
<feature type="region of interest" description="Disordered" evidence="14">
    <location>
        <begin position="855"/>
        <end position="939"/>
    </location>
</feature>
<dbReference type="GO" id="GO:0000290">
    <property type="term" value="P:deadenylation-dependent decapping of nuclear-transcribed mRNA"/>
    <property type="evidence" value="ECO:0007669"/>
    <property type="project" value="InterPro"/>
</dbReference>
<comment type="caution">
    <text evidence="16">The sequence shown here is derived from an EMBL/GenBank/DDBJ whole genome shotgun (WGS) entry which is preliminary data.</text>
</comment>
<dbReference type="SUPFAM" id="SSF48208">
    <property type="entry name" value="Six-hairpin glycosidases"/>
    <property type="match status" value="1"/>
</dbReference>
<evidence type="ECO:0000256" key="7">
    <source>
        <dbReference type="ARBA" id="ARBA00023242"/>
    </source>
</evidence>
<dbReference type="Pfam" id="PF11969">
    <property type="entry name" value="DcpS_C"/>
    <property type="match status" value="1"/>
</dbReference>
<dbReference type="Pfam" id="PF05652">
    <property type="entry name" value="DcpS"/>
    <property type="match status" value="1"/>
</dbReference>
<feature type="region of interest" description="Disordered" evidence="14">
    <location>
        <begin position="680"/>
        <end position="760"/>
    </location>
</feature>
<feature type="compositionally biased region" description="Basic and acidic residues" evidence="14">
    <location>
        <begin position="855"/>
        <end position="869"/>
    </location>
</feature>
<dbReference type="GO" id="GO:0000340">
    <property type="term" value="F:RNA 7-methylguanosine cap binding"/>
    <property type="evidence" value="ECO:0007669"/>
    <property type="project" value="UniProtKB-ARBA"/>
</dbReference>
<keyword evidence="6 13" id="KW-0136">Cellulose degradation</keyword>
<evidence type="ECO:0000256" key="1">
    <source>
        <dbReference type="ARBA" id="ARBA00000966"/>
    </source>
</evidence>
<organism evidence="16 17">
    <name type="scientific">Pomacea canaliculata</name>
    <name type="common">Golden apple snail</name>
    <dbReference type="NCBI Taxonomy" id="400727"/>
    <lineage>
        <taxon>Eukaryota</taxon>
        <taxon>Metazoa</taxon>
        <taxon>Spiralia</taxon>
        <taxon>Lophotrochozoa</taxon>
        <taxon>Mollusca</taxon>
        <taxon>Gastropoda</taxon>
        <taxon>Caenogastropoda</taxon>
        <taxon>Architaenioglossa</taxon>
        <taxon>Ampullarioidea</taxon>
        <taxon>Ampullariidae</taxon>
        <taxon>Pomacea</taxon>
    </lineage>
</organism>
<evidence type="ECO:0000256" key="4">
    <source>
        <dbReference type="ARBA" id="ARBA00010208"/>
    </source>
</evidence>
<comment type="catalytic activity">
    <reaction evidence="1 13">
        <text>Endohydrolysis of (1-&gt;4)-beta-D-glucosidic linkages in cellulose, lichenin and cereal beta-D-glucans.</text>
        <dbReference type="EC" id="3.2.1.4"/>
    </reaction>
</comment>
<evidence type="ECO:0000256" key="3">
    <source>
        <dbReference type="ARBA" id="ARBA00007072"/>
    </source>
</evidence>
<evidence type="ECO:0000256" key="5">
    <source>
        <dbReference type="ARBA" id="ARBA00022801"/>
    </source>
</evidence>
<dbReference type="Gene3D" id="1.50.10.10">
    <property type="match status" value="1"/>
</dbReference>
<comment type="catalytic activity">
    <reaction evidence="11">
        <text>a 5'-end (N(7)-methyl 5'-triphosphoguanosine)-ribonucleoside in mRNA + H2O = N(7)-methyl-GMP + a 5'-end diphospho-ribonucleoside in mRNA + 2 H(+)</text>
        <dbReference type="Rhea" id="RHEA:65388"/>
        <dbReference type="Rhea" id="RHEA-COMP:17165"/>
        <dbReference type="Rhea" id="RHEA-COMP:17167"/>
        <dbReference type="ChEBI" id="CHEBI:15377"/>
        <dbReference type="ChEBI" id="CHEBI:15378"/>
        <dbReference type="ChEBI" id="CHEBI:58285"/>
        <dbReference type="ChEBI" id="CHEBI:156461"/>
        <dbReference type="ChEBI" id="CHEBI:167616"/>
        <dbReference type="EC" id="3.6.1.59"/>
    </reaction>
</comment>
<feature type="compositionally biased region" description="Polar residues" evidence="14">
    <location>
        <begin position="683"/>
        <end position="692"/>
    </location>
</feature>
<protein>
    <recommendedName>
        <fullName evidence="13">Endoglucanase</fullName>
        <ecNumber evidence="13">3.2.1.4</ecNumber>
    </recommendedName>
</protein>
<proteinExistence type="inferred from homology"/>
<evidence type="ECO:0000256" key="10">
    <source>
        <dbReference type="ARBA" id="ARBA00023326"/>
    </source>
</evidence>
<dbReference type="InterPro" id="IPR036265">
    <property type="entry name" value="HIT-like_sf"/>
</dbReference>
<keyword evidence="9 12" id="KW-0326">Glycosidase</keyword>
<dbReference type="InterPro" id="IPR001701">
    <property type="entry name" value="Glyco_hydro_9"/>
</dbReference>
<feature type="region of interest" description="Disordered" evidence="14">
    <location>
        <begin position="103"/>
        <end position="123"/>
    </location>
</feature>
<dbReference type="GO" id="GO:0140932">
    <property type="term" value="F:5'-(N(7)-methyl 5'-triphosphoguanosine)-[mRNA] diphosphatase activity"/>
    <property type="evidence" value="ECO:0007669"/>
    <property type="project" value="UniProtKB-EC"/>
</dbReference>
<dbReference type="Pfam" id="PF00759">
    <property type="entry name" value="Glyco_hydro_9"/>
    <property type="match status" value="1"/>
</dbReference>
<dbReference type="EC" id="3.2.1.4" evidence="13"/>
<accession>A0A2T7PUK3</accession>
<dbReference type="Proteomes" id="UP000245119">
    <property type="component" value="Linkage Group LG2"/>
</dbReference>
<dbReference type="FunFam" id="3.30.428.10:FF:000006">
    <property type="entry name" value="m7GpppX diphosphatase"/>
    <property type="match status" value="1"/>
</dbReference>
<keyword evidence="7" id="KW-0539">Nucleus</keyword>
<gene>
    <name evidence="16" type="ORF">C0Q70_04100</name>
</gene>
<feature type="compositionally biased region" description="Acidic residues" evidence="14">
    <location>
        <begin position="693"/>
        <end position="703"/>
    </location>
</feature>
<evidence type="ECO:0000256" key="9">
    <source>
        <dbReference type="ARBA" id="ARBA00023295"/>
    </source>
</evidence>
<feature type="compositionally biased region" description="Basic and acidic residues" evidence="14">
    <location>
        <begin position="895"/>
        <end position="912"/>
    </location>
</feature>